<dbReference type="GO" id="GO:0006334">
    <property type="term" value="P:nucleosome assembly"/>
    <property type="evidence" value="ECO:0007669"/>
    <property type="project" value="InterPro"/>
</dbReference>
<feature type="region of interest" description="Disordered" evidence="1">
    <location>
        <begin position="1"/>
        <end position="21"/>
    </location>
</feature>
<dbReference type="GO" id="GO:0003677">
    <property type="term" value="F:DNA binding"/>
    <property type="evidence" value="ECO:0007669"/>
    <property type="project" value="InterPro"/>
</dbReference>
<organism evidence="3 4">
    <name type="scientific">Takifugu flavidus</name>
    <name type="common">sansaifugu</name>
    <dbReference type="NCBI Taxonomy" id="433684"/>
    <lineage>
        <taxon>Eukaryota</taxon>
        <taxon>Metazoa</taxon>
        <taxon>Chordata</taxon>
        <taxon>Craniata</taxon>
        <taxon>Vertebrata</taxon>
        <taxon>Euteleostomi</taxon>
        <taxon>Actinopterygii</taxon>
        <taxon>Neopterygii</taxon>
        <taxon>Teleostei</taxon>
        <taxon>Neoteleostei</taxon>
        <taxon>Acanthomorphata</taxon>
        <taxon>Eupercaria</taxon>
        <taxon>Tetraodontiformes</taxon>
        <taxon>Tetradontoidea</taxon>
        <taxon>Tetraodontidae</taxon>
        <taxon>Takifugu</taxon>
    </lineage>
</organism>
<dbReference type="InterPro" id="IPR036390">
    <property type="entry name" value="WH_DNA-bd_sf"/>
</dbReference>
<evidence type="ECO:0000256" key="1">
    <source>
        <dbReference type="SAM" id="MobiDB-lite"/>
    </source>
</evidence>
<dbReference type="SUPFAM" id="SSF46785">
    <property type="entry name" value="Winged helix' DNA-binding domain"/>
    <property type="match status" value="1"/>
</dbReference>
<dbReference type="AlphaFoldDB" id="A0A5C6MZF5"/>
<feature type="domain" description="H15" evidence="2">
    <location>
        <begin position="17"/>
        <end position="89"/>
    </location>
</feature>
<sequence>MSSAATKRRTRSQPGTAGSTVSDLIMKAASAADARATVSLASLKKALKVGGYDVDRARISNALKRLVAKKYLVQVKGTGASSGSFKVNKNLSKPARKKGAQEKKNQVRRVQRTRVSTAAVTATGARKKAAKRSKKARKPTFGRPLTRSLRSATKK</sequence>
<feature type="compositionally biased region" description="Basic residues" evidence="1">
    <location>
        <begin position="1"/>
        <end position="11"/>
    </location>
</feature>
<protein>
    <submittedName>
        <fullName evidence="3">Histone H1B</fullName>
    </submittedName>
</protein>
<feature type="compositionally biased region" description="Low complexity" evidence="1">
    <location>
        <begin position="113"/>
        <end position="124"/>
    </location>
</feature>
<evidence type="ECO:0000259" key="2">
    <source>
        <dbReference type="PROSITE" id="PS51504"/>
    </source>
</evidence>
<reference evidence="3 4" key="1">
    <citation type="submission" date="2019-04" db="EMBL/GenBank/DDBJ databases">
        <title>Chromosome genome assembly for Takifugu flavidus.</title>
        <authorList>
            <person name="Xiao S."/>
        </authorList>
    </citation>
    <scope>NUCLEOTIDE SEQUENCE [LARGE SCALE GENOMIC DNA]</scope>
    <source>
        <strain evidence="3">HTHZ2018</strain>
        <tissue evidence="3">Muscle</tissue>
    </source>
</reference>
<dbReference type="Gene3D" id="1.10.10.10">
    <property type="entry name" value="Winged helix-like DNA-binding domain superfamily/Winged helix DNA-binding domain"/>
    <property type="match status" value="1"/>
</dbReference>
<dbReference type="SMART" id="SM00526">
    <property type="entry name" value="H15"/>
    <property type="match status" value="1"/>
</dbReference>
<feature type="region of interest" description="Disordered" evidence="1">
    <location>
        <begin position="80"/>
        <end position="155"/>
    </location>
</feature>
<feature type="compositionally biased region" description="Polar residues" evidence="1">
    <location>
        <begin position="80"/>
        <end position="91"/>
    </location>
</feature>
<proteinExistence type="predicted"/>
<dbReference type="InterPro" id="IPR036388">
    <property type="entry name" value="WH-like_DNA-bd_sf"/>
</dbReference>
<dbReference type="GO" id="GO:0000786">
    <property type="term" value="C:nucleosome"/>
    <property type="evidence" value="ECO:0007669"/>
    <property type="project" value="InterPro"/>
</dbReference>
<evidence type="ECO:0000313" key="3">
    <source>
        <dbReference type="EMBL" id="TWW60542.1"/>
    </source>
</evidence>
<gene>
    <name evidence="3" type="ORF">D4764_05G0006320</name>
</gene>
<keyword evidence="4" id="KW-1185">Reference proteome</keyword>
<comment type="caution">
    <text evidence="3">The sequence shown here is derived from an EMBL/GenBank/DDBJ whole genome shotgun (WGS) entry which is preliminary data.</text>
</comment>
<accession>A0A5C6MZF5</accession>
<dbReference type="InterPro" id="IPR005818">
    <property type="entry name" value="Histone_H1/H5_H15"/>
</dbReference>
<name>A0A5C6MZF5_9TELE</name>
<feature type="compositionally biased region" description="Basic residues" evidence="1">
    <location>
        <begin position="125"/>
        <end position="140"/>
    </location>
</feature>
<dbReference type="PROSITE" id="PS51504">
    <property type="entry name" value="H15"/>
    <property type="match status" value="1"/>
</dbReference>
<dbReference type="Proteomes" id="UP000324091">
    <property type="component" value="Chromosome 5"/>
</dbReference>
<evidence type="ECO:0000313" key="4">
    <source>
        <dbReference type="Proteomes" id="UP000324091"/>
    </source>
</evidence>
<feature type="compositionally biased region" description="Polar residues" evidence="1">
    <location>
        <begin position="12"/>
        <end position="21"/>
    </location>
</feature>
<dbReference type="Pfam" id="PF00538">
    <property type="entry name" value="Linker_histone"/>
    <property type="match status" value="1"/>
</dbReference>
<dbReference type="EMBL" id="RHFK02000018">
    <property type="protein sequence ID" value="TWW60542.1"/>
    <property type="molecule type" value="Genomic_DNA"/>
</dbReference>